<evidence type="ECO:0000313" key="1">
    <source>
        <dbReference type="EMBL" id="KAK8599781.1"/>
    </source>
</evidence>
<reference evidence="1 2" key="1">
    <citation type="journal article" date="2024" name="G3 (Bethesda)">
        <title>Genome assembly of Hibiscus sabdariffa L. provides insights into metabolisms of medicinal natural products.</title>
        <authorList>
            <person name="Kim T."/>
        </authorList>
    </citation>
    <scope>NUCLEOTIDE SEQUENCE [LARGE SCALE GENOMIC DNA]</scope>
    <source>
        <strain evidence="1">TK-2024</strain>
        <tissue evidence="1">Old leaves</tissue>
    </source>
</reference>
<dbReference type="Proteomes" id="UP001472677">
    <property type="component" value="Unassembled WGS sequence"/>
</dbReference>
<name>A0ABR2GA70_9ROSI</name>
<organism evidence="1 2">
    <name type="scientific">Hibiscus sabdariffa</name>
    <name type="common">roselle</name>
    <dbReference type="NCBI Taxonomy" id="183260"/>
    <lineage>
        <taxon>Eukaryota</taxon>
        <taxon>Viridiplantae</taxon>
        <taxon>Streptophyta</taxon>
        <taxon>Embryophyta</taxon>
        <taxon>Tracheophyta</taxon>
        <taxon>Spermatophyta</taxon>
        <taxon>Magnoliopsida</taxon>
        <taxon>eudicotyledons</taxon>
        <taxon>Gunneridae</taxon>
        <taxon>Pentapetalae</taxon>
        <taxon>rosids</taxon>
        <taxon>malvids</taxon>
        <taxon>Malvales</taxon>
        <taxon>Malvaceae</taxon>
        <taxon>Malvoideae</taxon>
        <taxon>Hibiscus</taxon>
    </lineage>
</organism>
<evidence type="ECO:0000313" key="2">
    <source>
        <dbReference type="Proteomes" id="UP001472677"/>
    </source>
</evidence>
<dbReference type="EMBL" id="JBBPBM010000001">
    <property type="protein sequence ID" value="KAK8599781.1"/>
    <property type="molecule type" value="Genomic_DNA"/>
</dbReference>
<accession>A0ABR2GA70</accession>
<keyword evidence="2" id="KW-1185">Reference proteome</keyword>
<protein>
    <submittedName>
        <fullName evidence="1">Uncharacterized protein</fullName>
    </submittedName>
</protein>
<proteinExistence type="predicted"/>
<gene>
    <name evidence="1" type="ORF">V6N12_049654</name>
</gene>
<comment type="caution">
    <text evidence="1">The sequence shown here is derived from an EMBL/GenBank/DDBJ whole genome shotgun (WGS) entry which is preliminary data.</text>
</comment>
<sequence length="84" mass="9397">MSCIHELGIPRIVAITTFTENVTGIQGSFADEAIGTRNPMLLRGNYSTSIQRSKPYHMQLLIHSGSWRMESSINTSRCECHSRA</sequence>